<name>A0A0M3KC21_ANISI</name>
<keyword evidence="10" id="KW-1185">Reference proteome</keyword>
<dbReference type="CDD" id="cd13229">
    <property type="entry name" value="PH_TFIIH"/>
    <property type="match status" value="1"/>
</dbReference>
<feature type="compositionally biased region" description="Basic and acidic residues" evidence="7">
    <location>
        <begin position="337"/>
        <end position="347"/>
    </location>
</feature>
<evidence type="ECO:0000313" key="10">
    <source>
        <dbReference type="Proteomes" id="UP000267096"/>
    </source>
</evidence>
<feature type="domain" description="BSD" evidence="8">
    <location>
        <begin position="129"/>
        <end position="174"/>
    </location>
</feature>
<evidence type="ECO:0000259" key="8">
    <source>
        <dbReference type="PROSITE" id="PS50858"/>
    </source>
</evidence>
<dbReference type="InterPro" id="IPR011993">
    <property type="entry name" value="PH-like_dom_sf"/>
</dbReference>
<evidence type="ECO:0000256" key="1">
    <source>
        <dbReference type="ARBA" id="ARBA00004123"/>
    </source>
</evidence>
<dbReference type="InterPro" id="IPR013876">
    <property type="entry name" value="TFIIH_BTF_p62_N"/>
</dbReference>
<dbReference type="SUPFAM" id="SSF50729">
    <property type="entry name" value="PH domain-like"/>
    <property type="match status" value="1"/>
</dbReference>
<evidence type="ECO:0000256" key="5">
    <source>
        <dbReference type="ARBA" id="ARBA00023163"/>
    </source>
</evidence>
<dbReference type="WBParaSite" id="ASIM_0001852001-mRNA-1">
    <property type="protein sequence ID" value="ASIM_0001852001-mRNA-1"/>
    <property type="gene ID" value="ASIM_0001852001"/>
</dbReference>
<evidence type="ECO:0000256" key="7">
    <source>
        <dbReference type="SAM" id="MobiDB-lite"/>
    </source>
</evidence>
<dbReference type="OrthoDB" id="360521at2759"/>
<comment type="subcellular location">
    <subcellularLocation>
        <location evidence="1">Nucleus</location>
    </subcellularLocation>
</comment>
<feature type="region of interest" description="Disordered" evidence="7">
    <location>
        <begin position="435"/>
        <end position="460"/>
    </location>
</feature>
<evidence type="ECO:0000256" key="2">
    <source>
        <dbReference type="ARBA" id="ARBA00009448"/>
    </source>
</evidence>
<keyword evidence="5" id="KW-0804">Transcription</keyword>
<dbReference type="GO" id="GO:0000439">
    <property type="term" value="C:transcription factor TFIIH core complex"/>
    <property type="evidence" value="ECO:0007669"/>
    <property type="project" value="InterPro"/>
</dbReference>
<accession>A0A0M3KC21</accession>
<reference evidence="11" key="1">
    <citation type="submission" date="2017-02" db="UniProtKB">
        <authorList>
            <consortium name="WormBaseParasite"/>
        </authorList>
    </citation>
    <scope>IDENTIFICATION</scope>
</reference>
<dbReference type="InterPro" id="IPR005607">
    <property type="entry name" value="BSD_dom"/>
</dbReference>
<keyword evidence="6" id="KW-0539">Nucleus</keyword>
<dbReference type="Gene3D" id="1.10.3970.10">
    <property type="entry name" value="BSD domain"/>
    <property type="match status" value="1"/>
</dbReference>
<dbReference type="Pfam" id="PF08567">
    <property type="entry name" value="PH_TFIIH"/>
    <property type="match status" value="1"/>
</dbReference>
<dbReference type="Gene3D" id="6.10.140.1200">
    <property type="match status" value="1"/>
</dbReference>
<evidence type="ECO:0000313" key="9">
    <source>
        <dbReference type="EMBL" id="VDK62092.1"/>
    </source>
</evidence>
<feature type="compositionally biased region" description="Basic and acidic residues" evidence="7">
    <location>
        <begin position="445"/>
        <end position="460"/>
    </location>
</feature>
<dbReference type="SUPFAM" id="SSF140383">
    <property type="entry name" value="BSD domain-like"/>
    <property type="match status" value="2"/>
</dbReference>
<evidence type="ECO:0000256" key="3">
    <source>
        <dbReference type="ARBA" id="ARBA00022737"/>
    </source>
</evidence>
<comment type="similarity">
    <text evidence="2">Belongs to the TFB1 family.</text>
</comment>
<dbReference type="Gene3D" id="2.30.29.30">
    <property type="entry name" value="Pleckstrin-homology domain (PH domain)/Phosphotyrosine-binding domain (PTB)"/>
    <property type="match status" value="1"/>
</dbReference>
<dbReference type="EMBL" id="UYRR01034749">
    <property type="protein sequence ID" value="VDK62092.1"/>
    <property type="molecule type" value="Genomic_DNA"/>
</dbReference>
<evidence type="ECO:0000256" key="6">
    <source>
        <dbReference type="ARBA" id="ARBA00023242"/>
    </source>
</evidence>
<sequence length="499" mass="56555">MAPSGELLLSVEHVKYRSQSASRSPIGTFTVYEDRVVWKDNTSDDNLVISFNDIRGQRVSPPNKSKTQLQICLNDEQQPTFVFVNPAGDKEVHVKERDLVKETLQQALIRHRQLANQAVLNAQKYGRAQEMQAKKKLLEQDTHLKELYKHLVASKLIPAQDFWTDYYNAKDESNDEKLGVSGGFLSSIAQSEGTNGVKLNLNVDTIQSIFKTYPAVEKKHLELVPHEMTEQQFWSQFFQSHYFHRERTVAVNPTDPFADCVKADTREMNKMLELPISHKALDFAYLSDVPKLTDTNNEAPVIQEDGLSSKALLVRRCNYHSGRVLMSAQENSLMDSGKSEKHDKSKSMDPCSSSKLYDEDTIEIESAELEDENPEEIWEEVTLCESDLNATSNQLSPERYQELSLIVKKLAAAPTTPMEVDSDVMFGDDNFSWLTNGSMQNGDANGHKESEHQQEKKELKPHQLAQLALVHDACAELLKHFWSCMPPNTKPLQEKVTAV</sequence>
<dbReference type="PANTHER" id="PTHR12856">
    <property type="entry name" value="TRANSCRIPTION INITIATION FACTOR IIH-RELATED"/>
    <property type="match status" value="1"/>
</dbReference>
<evidence type="ECO:0000256" key="4">
    <source>
        <dbReference type="ARBA" id="ARBA00023015"/>
    </source>
</evidence>
<dbReference type="Pfam" id="PF03909">
    <property type="entry name" value="BSD"/>
    <property type="match status" value="1"/>
</dbReference>
<keyword evidence="3" id="KW-0677">Repeat</keyword>
<dbReference type="GO" id="GO:0006289">
    <property type="term" value="P:nucleotide-excision repair"/>
    <property type="evidence" value="ECO:0007669"/>
    <property type="project" value="InterPro"/>
</dbReference>
<feature type="domain" description="BSD" evidence="8">
    <location>
        <begin position="193"/>
        <end position="245"/>
    </location>
</feature>
<dbReference type="GO" id="GO:0006351">
    <property type="term" value="P:DNA-templated transcription"/>
    <property type="evidence" value="ECO:0007669"/>
    <property type="project" value="InterPro"/>
</dbReference>
<dbReference type="InterPro" id="IPR027079">
    <property type="entry name" value="Tfb1/GTF2H1"/>
</dbReference>
<dbReference type="AlphaFoldDB" id="A0A0M3KC21"/>
<proteinExistence type="inferred from homology"/>
<gene>
    <name evidence="9" type="ORF">ASIM_LOCUS17919</name>
</gene>
<dbReference type="InterPro" id="IPR035925">
    <property type="entry name" value="BSD_dom_sf"/>
</dbReference>
<feature type="region of interest" description="Disordered" evidence="7">
    <location>
        <begin position="330"/>
        <end position="355"/>
    </location>
</feature>
<dbReference type="Proteomes" id="UP000267096">
    <property type="component" value="Unassembled WGS sequence"/>
</dbReference>
<keyword evidence="4" id="KW-0805">Transcription regulation</keyword>
<dbReference type="SMART" id="SM00751">
    <property type="entry name" value="BSD"/>
    <property type="match status" value="2"/>
</dbReference>
<dbReference type="PROSITE" id="PS50858">
    <property type="entry name" value="BSD"/>
    <property type="match status" value="2"/>
</dbReference>
<evidence type="ECO:0000313" key="11">
    <source>
        <dbReference type="WBParaSite" id="ASIM_0001852001-mRNA-1"/>
    </source>
</evidence>
<organism evidence="11">
    <name type="scientific">Anisakis simplex</name>
    <name type="common">Herring worm</name>
    <dbReference type="NCBI Taxonomy" id="6269"/>
    <lineage>
        <taxon>Eukaryota</taxon>
        <taxon>Metazoa</taxon>
        <taxon>Ecdysozoa</taxon>
        <taxon>Nematoda</taxon>
        <taxon>Chromadorea</taxon>
        <taxon>Rhabditida</taxon>
        <taxon>Spirurina</taxon>
        <taxon>Ascaridomorpha</taxon>
        <taxon>Ascaridoidea</taxon>
        <taxon>Anisakidae</taxon>
        <taxon>Anisakis</taxon>
        <taxon>Anisakis simplex complex</taxon>
    </lineage>
</organism>
<reference evidence="9 10" key="2">
    <citation type="submission" date="2018-11" db="EMBL/GenBank/DDBJ databases">
        <authorList>
            <consortium name="Pathogen Informatics"/>
        </authorList>
    </citation>
    <scope>NUCLEOTIDE SEQUENCE [LARGE SCALE GENOMIC DNA]</scope>
</reference>
<protein>
    <submittedName>
        <fullName evidence="11">BSD domain-containing protein</fullName>
    </submittedName>
</protein>